<evidence type="ECO:0000256" key="4">
    <source>
        <dbReference type="SAM" id="Phobius"/>
    </source>
</evidence>
<feature type="compositionally biased region" description="Polar residues" evidence="3">
    <location>
        <begin position="160"/>
        <end position="170"/>
    </location>
</feature>
<comment type="similarity">
    <text evidence="1">Belongs to the zinc-associated anti-sigma factor (ZAS) superfamily. Anti-sigma-W factor family.</text>
</comment>
<name>A0A8J6JGI1_9FIRM</name>
<keyword evidence="4" id="KW-0812">Transmembrane</keyword>
<evidence type="ECO:0000313" key="6">
    <source>
        <dbReference type="EMBL" id="MBC5733845.1"/>
    </source>
</evidence>
<reference evidence="6" key="1">
    <citation type="submission" date="2020-08" db="EMBL/GenBank/DDBJ databases">
        <title>Genome public.</title>
        <authorList>
            <person name="Liu C."/>
            <person name="Sun Q."/>
        </authorList>
    </citation>
    <scope>NUCLEOTIDE SEQUENCE</scope>
    <source>
        <strain evidence="6">NSJ-51</strain>
    </source>
</reference>
<feature type="transmembrane region" description="Helical" evidence="4">
    <location>
        <begin position="94"/>
        <end position="114"/>
    </location>
</feature>
<proteinExistence type="inferred from homology"/>
<comment type="caution">
    <text evidence="6">The sequence shown here is derived from an EMBL/GenBank/DDBJ whole genome shotgun (WGS) entry which is preliminary data.</text>
</comment>
<feature type="region of interest" description="Disordered" evidence="3">
    <location>
        <begin position="141"/>
        <end position="197"/>
    </location>
</feature>
<dbReference type="EMBL" id="JACOPP010000010">
    <property type="protein sequence ID" value="MBC5733845.1"/>
    <property type="molecule type" value="Genomic_DNA"/>
</dbReference>
<gene>
    <name evidence="6" type="ORF">H8S57_08895</name>
</gene>
<evidence type="ECO:0000256" key="2">
    <source>
        <dbReference type="ARBA" id="ARBA00024438"/>
    </source>
</evidence>
<evidence type="ECO:0000259" key="5">
    <source>
        <dbReference type="Pfam" id="PF13490"/>
    </source>
</evidence>
<accession>A0A8J6JGI1</accession>
<keyword evidence="4" id="KW-0472">Membrane</keyword>
<evidence type="ECO:0000313" key="7">
    <source>
        <dbReference type="Proteomes" id="UP000661435"/>
    </source>
</evidence>
<dbReference type="Proteomes" id="UP000661435">
    <property type="component" value="Unassembled WGS sequence"/>
</dbReference>
<protein>
    <recommendedName>
        <fullName evidence="2">Anti-sigma-W factor RsiW</fullName>
    </recommendedName>
</protein>
<evidence type="ECO:0000256" key="1">
    <source>
        <dbReference type="ARBA" id="ARBA00024353"/>
    </source>
</evidence>
<dbReference type="InterPro" id="IPR041916">
    <property type="entry name" value="Anti_sigma_zinc_sf"/>
</dbReference>
<dbReference type="AlphaFoldDB" id="A0A8J6JGI1"/>
<feature type="domain" description="Putative zinc-finger" evidence="5">
    <location>
        <begin position="4"/>
        <end position="38"/>
    </location>
</feature>
<dbReference type="Pfam" id="PF13490">
    <property type="entry name" value="zf-HC2"/>
    <property type="match status" value="1"/>
</dbReference>
<organism evidence="6 7">
    <name type="scientific">Lawsonibacter hominis</name>
    <dbReference type="NCBI Taxonomy" id="2763053"/>
    <lineage>
        <taxon>Bacteria</taxon>
        <taxon>Bacillati</taxon>
        <taxon>Bacillota</taxon>
        <taxon>Clostridia</taxon>
        <taxon>Eubacteriales</taxon>
        <taxon>Oscillospiraceae</taxon>
        <taxon>Lawsonibacter</taxon>
    </lineage>
</organism>
<sequence length="290" mass="29278">MLTCDQALERISAQLDNELTDREEALLEEHLQGCAACRALQTDFQALHTALQESAAAWTAEPPAALAQDVMAAVRAAKVTPFQSKRQAWRRRSWACAAAMLALVLLGGGVRLWLNGPLAGGGMSAGSAAAPSALDAASGAVAPQAAAPETEAESRAVSEDTVTLMTSGSSAGPALPPQADNESASQESAAKEGAGAYSVSGGGGSSLLELESAPPETQSYCGVLTLPAGSAVDLSAYPCYLLGGSACYSVPADVFTALTEAWADADVRTEGDDIAPGAATGLVILPTCAP</sequence>
<dbReference type="Gene3D" id="1.10.10.1320">
    <property type="entry name" value="Anti-sigma factor, zinc-finger domain"/>
    <property type="match status" value="1"/>
</dbReference>
<keyword evidence="7" id="KW-1185">Reference proteome</keyword>
<dbReference type="InterPro" id="IPR027383">
    <property type="entry name" value="Znf_put"/>
</dbReference>
<keyword evidence="4" id="KW-1133">Transmembrane helix</keyword>
<dbReference type="RefSeq" id="WP_186907733.1">
    <property type="nucleotide sequence ID" value="NZ_JACOPP010000010.1"/>
</dbReference>
<evidence type="ECO:0000256" key="3">
    <source>
        <dbReference type="SAM" id="MobiDB-lite"/>
    </source>
</evidence>